<dbReference type="InterPro" id="IPR036259">
    <property type="entry name" value="MFS_trans_sf"/>
</dbReference>
<accession>A0ABR4JRY1</accession>
<evidence type="ECO:0000313" key="9">
    <source>
        <dbReference type="EMBL" id="KAL2841827.1"/>
    </source>
</evidence>
<keyword evidence="5 7" id="KW-1133">Transmembrane helix</keyword>
<feature type="transmembrane region" description="Helical" evidence="7">
    <location>
        <begin position="209"/>
        <end position="229"/>
    </location>
</feature>
<feature type="transmembrane region" description="Helical" evidence="7">
    <location>
        <begin position="118"/>
        <end position="137"/>
    </location>
</feature>
<keyword evidence="4 7" id="KW-0812">Transmembrane</keyword>
<protein>
    <submittedName>
        <fullName evidence="9">Major facilitator superfamily domain-containing protein</fullName>
    </submittedName>
</protein>
<reference evidence="9 10" key="1">
    <citation type="submission" date="2024-07" db="EMBL/GenBank/DDBJ databases">
        <title>Section-level genome sequencing and comparative genomics of Aspergillus sections Usti and Cavernicolus.</title>
        <authorList>
            <consortium name="Lawrence Berkeley National Laboratory"/>
            <person name="Nybo J.L."/>
            <person name="Vesth T.C."/>
            <person name="Theobald S."/>
            <person name="Frisvad J.C."/>
            <person name="Larsen T.O."/>
            <person name="Kjaerboelling I."/>
            <person name="Rothschild-Mancinelli K."/>
            <person name="Lyhne E.K."/>
            <person name="Kogle M.E."/>
            <person name="Barry K."/>
            <person name="Clum A."/>
            <person name="Na H."/>
            <person name="Ledsgaard L."/>
            <person name="Lin J."/>
            <person name="Lipzen A."/>
            <person name="Kuo A."/>
            <person name="Riley R."/>
            <person name="Mondo S."/>
            <person name="LaButti K."/>
            <person name="Haridas S."/>
            <person name="Pangalinan J."/>
            <person name="Salamov A.A."/>
            <person name="Simmons B.A."/>
            <person name="Magnuson J.K."/>
            <person name="Chen J."/>
            <person name="Drula E."/>
            <person name="Henrissat B."/>
            <person name="Wiebenga A."/>
            <person name="Lubbers R.J."/>
            <person name="Gomes A.C."/>
            <person name="Macurrencykelacurrency M.R."/>
            <person name="Stajich J."/>
            <person name="Grigoriev I.V."/>
            <person name="Mortensen U.H."/>
            <person name="De vries R.P."/>
            <person name="Baker S.E."/>
            <person name="Andersen M.R."/>
        </authorList>
    </citation>
    <scope>NUCLEOTIDE SEQUENCE [LARGE SCALE GENOMIC DNA]</scope>
    <source>
        <strain evidence="9 10">CBS 756.74</strain>
    </source>
</reference>
<dbReference type="InterPro" id="IPR051788">
    <property type="entry name" value="MFS_Transporter"/>
</dbReference>
<feature type="domain" description="Major facilitator superfamily (MFS) profile" evidence="8">
    <location>
        <begin position="51"/>
        <end position="455"/>
    </location>
</feature>
<gene>
    <name evidence="9" type="ORF">BJX68DRAFT_258003</name>
</gene>
<feature type="transmembrane region" description="Helical" evidence="7">
    <location>
        <begin position="396"/>
        <end position="419"/>
    </location>
</feature>
<dbReference type="Pfam" id="PF07690">
    <property type="entry name" value="MFS_1"/>
    <property type="match status" value="1"/>
</dbReference>
<evidence type="ECO:0000256" key="1">
    <source>
        <dbReference type="ARBA" id="ARBA00004127"/>
    </source>
</evidence>
<evidence type="ECO:0000256" key="2">
    <source>
        <dbReference type="ARBA" id="ARBA00008335"/>
    </source>
</evidence>
<evidence type="ECO:0000256" key="5">
    <source>
        <dbReference type="ARBA" id="ARBA00022989"/>
    </source>
</evidence>
<evidence type="ECO:0000256" key="3">
    <source>
        <dbReference type="ARBA" id="ARBA00022448"/>
    </source>
</evidence>
<dbReference type="EMBL" id="JBFXLR010000055">
    <property type="protein sequence ID" value="KAL2841827.1"/>
    <property type="molecule type" value="Genomic_DNA"/>
</dbReference>
<comment type="similarity">
    <text evidence="2">Belongs to the major facilitator superfamily.</text>
</comment>
<keyword evidence="10" id="KW-1185">Reference proteome</keyword>
<evidence type="ECO:0000256" key="7">
    <source>
        <dbReference type="SAM" id="Phobius"/>
    </source>
</evidence>
<comment type="subcellular location">
    <subcellularLocation>
        <location evidence="1">Endomembrane system</location>
        <topology evidence="1">Multi-pass membrane protein</topology>
    </subcellularLocation>
</comment>
<evidence type="ECO:0000313" key="10">
    <source>
        <dbReference type="Proteomes" id="UP001610444"/>
    </source>
</evidence>
<keyword evidence="6 7" id="KW-0472">Membrane</keyword>
<feature type="transmembrane region" description="Helical" evidence="7">
    <location>
        <begin position="143"/>
        <end position="165"/>
    </location>
</feature>
<feature type="transmembrane region" description="Helical" evidence="7">
    <location>
        <begin position="369"/>
        <end position="389"/>
    </location>
</feature>
<comment type="caution">
    <text evidence="9">The sequence shown here is derived from an EMBL/GenBank/DDBJ whole genome shotgun (WGS) entry which is preliminary data.</text>
</comment>
<feature type="transmembrane region" description="Helical" evidence="7">
    <location>
        <begin position="86"/>
        <end position="106"/>
    </location>
</feature>
<dbReference type="GeneID" id="98158615"/>
<evidence type="ECO:0000259" key="8">
    <source>
        <dbReference type="PROSITE" id="PS50850"/>
    </source>
</evidence>
<dbReference type="Gene3D" id="1.20.1250.20">
    <property type="entry name" value="MFS general substrate transporter like domains"/>
    <property type="match status" value="2"/>
</dbReference>
<dbReference type="SUPFAM" id="SSF103473">
    <property type="entry name" value="MFS general substrate transporter"/>
    <property type="match status" value="1"/>
</dbReference>
<dbReference type="Proteomes" id="UP001610444">
    <property type="component" value="Unassembled WGS sequence"/>
</dbReference>
<keyword evidence="3" id="KW-0813">Transport</keyword>
<sequence>MSRILPSDDATSPLLRRARVGPVAPADEITDIPAQAHIEGHAEASLAKWNEPHINIWRVFATFFSFIIVGANDGTYGLGEYYSVDYAVLSLVFLSPCIGYAVAAIGNSWIHAQFGQRGVAFLGSGFHLIAYGCSSLHPPYSVLVLNYVLAGLGNGLLDAAWNVWIGGMADSSRLMGFLHGFYGLGAALAPLTATSLISRHGQPWYKYYYFMAAGAFLELLILTAAFWSARGTVVNTQTHAHAEHGDGDSIQPRQLWRERLQNSALIQSLHNAATWIICVFIFIYAGVEIAMAGWIFSFLVDQRDTSSFRAGVVNFLYWAGLTLGRVILGFVTNYLHAEKSTVMAYLLACVACHSVFTLVHGSFAISVTTVTLLGFFLGPLFPESVIALVQLLPKELHIAGVGMAVTLGSAGGCVFPFIIGTLANVAGIKVLPLVILVMLVSCSLLWLFFVVFSKRRL</sequence>
<feature type="transmembrane region" description="Helical" evidence="7">
    <location>
        <begin position="315"/>
        <end position="335"/>
    </location>
</feature>
<feature type="transmembrane region" description="Helical" evidence="7">
    <location>
        <begin position="342"/>
        <end position="363"/>
    </location>
</feature>
<dbReference type="PANTHER" id="PTHR23514:SF3">
    <property type="entry name" value="BYPASS OF STOP CODON PROTEIN 6"/>
    <property type="match status" value="1"/>
</dbReference>
<dbReference type="PROSITE" id="PS50850">
    <property type="entry name" value="MFS"/>
    <property type="match status" value="1"/>
</dbReference>
<feature type="transmembrane region" description="Helical" evidence="7">
    <location>
        <begin position="56"/>
        <end position="74"/>
    </location>
</feature>
<name>A0ABR4JRY1_9EURO</name>
<feature type="transmembrane region" description="Helical" evidence="7">
    <location>
        <begin position="431"/>
        <end position="452"/>
    </location>
</feature>
<dbReference type="RefSeq" id="XP_070894783.1">
    <property type="nucleotide sequence ID" value="XM_071043451.1"/>
</dbReference>
<evidence type="ECO:0000256" key="4">
    <source>
        <dbReference type="ARBA" id="ARBA00022692"/>
    </source>
</evidence>
<evidence type="ECO:0000256" key="6">
    <source>
        <dbReference type="ARBA" id="ARBA00023136"/>
    </source>
</evidence>
<feature type="transmembrane region" description="Helical" evidence="7">
    <location>
        <begin position="177"/>
        <end position="197"/>
    </location>
</feature>
<organism evidence="9 10">
    <name type="scientific">Aspergillus pseudodeflectus</name>
    <dbReference type="NCBI Taxonomy" id="176178"/>
    <lineage>
        <taxon>Eukaryota</taxon>
        <taxon>Fungi</taxon>
        <taxon>Dikarya</taxon>
        <taxon>Ascomycota</taxon>
        <taxon>Pezizomycotina</taxon>
        <taxon>Eurotiomycetes</taxon>
        <taxon>Eurotiomycetidae</taxon>
        <taxon>Eurotiales</taxon>
        <taxon>Aspergillaceae</taxon>
        <taxon>Aspergillus</taxon>
        <taxon>Aspergillus subgen. Nidulantes</taxon>
    </lineage>
</organism>
<dbReference type="InterPro" id="IPR020846">
    <property type="entry name" value="MFS_dom"/>
</dbReference>
<dbReference type="InterPro" id="IPR011701">
    <property type="entry name" value="MFS"/>
</dbReference>
<proteinExistence type="inferred from homology"/>
<feature type="transmembrane region" description="Helical" evidence="7">
    <location>
        <begin position="272"/>
        <end position="295"/>
    </location>
</feature>
<dbReference type="PANTHER" id="PTHR23514">
    <property type="entry name" value="BYPASS OF STOP CODON PROTEIN 6"/>
    <property type="match status" value="1"/>
</dbReference>